<feature type="compositionally biased region" description="Basic and acidic residues" evidence="4">
    <location>
        <begin position="485"/>
        <end position="498"/>
    </location>
</feature>
<reference evidence="6 7" key="1">
    <citation type="submission" date="2024-07" db="EMBL/GenBank/DDBJ databases">
        <authorList>
            <person name="Lee S."/>
            <person name="Kang M."/>
        </authorList>
    </citation>
    <scope>NUCLEOTIDE SEQUENCE [LARGE SCALE GENOMIC DNA]</scope>
    <source>
        <strain evidence="6 7">DS6</strain>
    </source>
</reference>
<dbReference type="CDD" id="cd11326">
    <property type="entry name" value="AmyAc_Glg_debranch"/>
    <property type="match status" value="1"/>
</dbReference>
<organism evidence="6 7">
    <name type="scientific">Nocardioides eburneus</name>
    <dbReference type="NCBI Taxonomy" id="3231482"/>
    <lineage>
        <taxon>Bacteria</taxon>
        <taxon>Bacillati</taxon>
        <taxon>Actinomycetota</taxon>
        <taxon>Actinomycetes</taxon>
        <taxon>Propionibacteriales</taxon>
        <taxon>Nocardioidaceae</taxon>
        <taxon>Nocardioides</taxon>
    </lineage>
</organism>
<dbReference type="Gene3D" id="2.60.40.10">
    <property type="entry name" value="Immunoglobulins"/>
    <property type="match status" value="1"/>
</dbReference>
<dbReference type="PANTHER" id="PTHR43002">
    <property type="entry name" value="GLYCOGEN DEBRANCHING ENZYME"/>
    <property type="match status" value="1"/>
</dbReference>
<dbReference type="InterPro" id="IPR013780">
    <property type="entry name" value="Glyco_hydro_b"/>
</dbReference>
<proteinExistence type="inferred from homology"/>
<evidence type="ECO:0000256" key="4">
    <source>
        <dbReference type="SAM" id="MobiDB-lite"/>
    </source>
</evidence>
<dbReference type="SUPFAM" id="SSF51445">
    <property type="entry name" value="(Trans)glycosidases"/>
    <property type="match status" value="1"/>
</dbReference>
<evidence type="ECO:0000256" key="3">
    <source>
        <dbReference type="ARBA" id="ARBA00023295"/>
    </source>
</evidence>
<dbReference type="SMART" id="SM00642">
    <property type="entry name" value="Aamy"/>
    <property type="match status" value="1"/>
</dbReference>
<dbReference type="GO" id="GO:0120549">
    <property type="term" value="F:limit dextrin alpha-1,6-maltotetraose-hydrolase activity"/>
    <property type="evidence" value="ECO:0007669"/>
    <property type="project" value="UniProtKB-EC"/>
</dbReference>
<dbReference type="EMBL" id="JBFPJR010000026">
    <property type="protein sequence ID" value="MEX0428789.1"/>
    <property type="molecule type" value="Genomic_DNA"/>
</dbReference>
<evidence type="ECO:0000259" key="5">
    <source>
        <dbReference type="SMART" id="SM00642"/>
    </source>
</evidence>
<dbReference type="InterPro" id="IPR006047">
    <property type="entry name" value="GH13_cat_dom"/>
</dbReference>
<evidence type="ECO:0000256" key="1">
    <source>
        <dbReference type="ARBA" id="ARBA00008061"/>
    </source>
</evidence>
<gene>
    <name evidence="6" type="primary">glgX</name>
    <name evidence="6" type="ORF">AB3X52_14270</name>
</gene>
<evidence type="ECO:0000313" key="6">
    <source>
        <dbReference type="EMBL" id="MEX0428789.1"/>
    </source>
</evidence>
<keyword evidence="3 6" id="KW-0326">Glycosidase</keyword>
<dbReference type="CDD" id="cd02856">
    <property type="entry name" value="E_set_GDE_Isoamylase_N"/>
    <property type="match status" value="1"/>
</dbReference>
<accession>A0ABV3T4I2</accession>
<dbReference type="InterPro" id="IPR044505">
    <property type="entry name" value="GlgX_Isoamylase_N_E_set"/>
</dbReference>
<dbReference type="Proteomes" id="UP001556631">
    <property type="component" value="Unassembled WGS sequence"/>
</dbReference>
<dbReference type="InterPro" id="IPR004193">
    <property type="entry name" value="Glyco_hydro_13_N"/>
</dbReference>
<protein>
    <submittedName>
        <fullName evidence="6">Glycogen debranching protein GlgX</fullName>
        <ecNumber evidence="6">3.2.1.196</ecNumber>
    </submittedName>
</protein>
<dbReference type="InterPro" id="IPR011837">
    <property type="entry name" value="Glycogen_debranch_GlgX"/>
</dbReference>
<dbReference type="EC" id="3.2.1.196" evidence="6"/>
<dbReference type="Pfam" id="PF02922">
    <property type="entry name" value="CBM_48"/>
    <property type="match status" value="1"/>
</dbReference>
<dbReference type="InterPro" id="IPR013783">
    <property type="entry name" value="Ig-like_fold"/>
</dbReference>
<feature type="domain" description="Glycosyl hydrolase family 13 catalytic" evidence="5">
    <location>
        <begin position="174"/>
        <end position="596"/>
    </location>
</feature>
<evidence type="ECO:0000313" key="7">
    <source>
        <dbReference type="Proteomes" id="UP001556631"/>
    </source>
</evidence>
<dbReference type="InterPro" id="IPR017853">
    <property type="entry name" value="GH"/>
</dbReference>
<dbReference type="InterPro" id="IPR014756">
    <property type="entry name" value="Ig_E-set"/>
</dbReference>
<evidence type="ECO:0000256" key="2">
    <source>
        <dbReference type="ARBA" id="ARBA00022801"/>
    </source>
</evidence>
<name>A0ABV3T4I2_9ACTN</name>
<sequence length="727" mass="81867">MEAGMWSRLGERAPVWPGRNWPLGATWSPESTNFAVYAPNATAMWLCLFDEDESGREVETRHPLTQRSLGIWHGALPDIAPGQRYGYRADGPWDPAHGFRFNLHKLLLDPYARATCGTIENHPALFGYRWDDPATPDTQDSAPVTGRSVVVDPSFDWEGDQPMRTRWRDTVLYELHVKGFTQLHDRVPEHLRGTYAGLATPHVVDYLRDLGVTAVELLPVHQFFSETALLERGTVNYWGYNTISYFAPDASYSSSGDRGQQVTEFKEMVKALHRAGIEVILDVVYNHTAEAGPTGPTLSFRGLDDRGFYKRVLPEDGGFDDTYWDVTGCGNTVDTWNDLALRLILDSLRYWVEEMHVDGFRFDLMSALSRTGYDIDFHCALLIAIGQDPVLRHVKLIAEPWDVSMDGYLVGRMPPPWVEWNDQYRDTIRDFWRGRSDGVRNVATRLAGSSDLYADDGRSAYNSVNFITAHDGFTLRDLVSYNHKHNEANGEDNRDGTDNNRSWNHGVEGETDDEAIVRLRRRQAANLMVTLCLSNGVPMITAGDERGRTQRGNNNAYCQDNEISWIDWRADPVPEDGYAGAWLDVYETTRAALKLRREHPALRQRHWFEGAPTIPGGPKDLAWLHPSGREMTEADWADTSLKAVGAFVSGAPLREPGRCGEQLIDASFVLWFNASDKPLTIVLPENEWVHTGDIVLSTDFRLPVGTAVKAGDRITLGRHTIVVIQGH</sequence>
<keyword evidence="2 6" id="KW-0378">Hydrolase</keyword>
<dbReference type="SUPFAM" id="SSF81296">
    <property type="entry name" value="E set domains"/>
    <property type="match status" value="1"/>
</dbReference>
<comment type="similarity">
    <text evidence="1">Belongs to the glycosyl hydrolase 13 family.</text>
</comment>
<dbReference type="Gene3D" id="2.60.40.1180">
    <property type="entry name" value="Golgi alpha-mannosidase II"/>
    <property type="match status" value="1"/>
</dbReference>
<dbReference type="Pfam" id="PF00128">
    <property type="entry name" value="Alpha-amylase"/>
    <property type="match status" value="1"/>
</dbReference>
<dbReference type="Gene3D" id="3.20.20.80">
    <property type="entry name" value="Glycosidases"/>
    <property type="match status" value="1"/>
</dbReference>
<comment type="caution">
    <text evidence="6">The sequence shown here is derived from an EMBL/GenBank/DDBJ whole genome shotgun (WGS) entry which is preliminary data.</text>
</comment>
<keyword evidence="7" id="KW-1185">Reference proteome</keyword>
<dbReference type="SUPFAM" id="SSF51011">
    <property type="entry name" value="Glycosyl hydrolase domain"/>
    <property type="match status" value="1"/>
</dbReference>
<dbReference type="NCBIfam" id="TIGR02100">
    <property type="entry name" value="glgX_debranch"/>
    <property type="match status" value="1"/>
</dbReference>
<feature type="region of interest" description="Disordered" evidence="4">
    <location>
        <begin position="485"/>
        <end position="507"/>
    </location>
</feature>